<dbReference type="GO" id="GO:0031422">
    <property type="term" value="C:RecQ family helicase-topoisomerase III complex"/>
    <property type="evidence" value="ECO:0007669"/>
    <property type="project" value="TreeGrafter"/>
</dbReference>
<feature type="domain" description="Toprim" evidence="12">
    <location>
        <begin position="646"/>
        <end position="718"/>
    </location>
</feature>
<keyword evidence="9 10" id="KW-0413">Isomerase</keyword>
<dbReference type="InterPro" id="IPR013825">
    <property type="entry name" value="Topo_IA_cen_sub2"/>
</dbReference>
<evidence type="ECO:0000259" key="13">
    <source>
        <dbReference type="PROSITE" id="PS52039"/>
    </source>
</evidence>
<evidence type="ECO:0000313" key="14">
    <source>
        <dbReference type="EMBL" id="CAF1504644.1"/>
    </source>
</evidence>
<dbReference type="PRINTS" id="PR00417">
    <property type="entry name" value="PRTPISMRASEI"/>
</dbReference>
<feature type="region of interest" description="Disordered" evidence="11">
    <location>
        <begin position="1170"/>
        <end position="1200"/>
    </location>
</feature>
<comment type="function">
    <text evidence="10">Introduces a single-strand break via transesterification at a target site in duplex DNA. Releases the supercoiling and torsional tension of DNA introduced during the DNA replication and transcription by transiently cleaving and rejoining one strand of the DNA duplex. The scissile phosphodiester is attacked by the catalytic tyrosine of the enzyme, resulting in the formation of a DNA-(5'-phosphotyrosyl)-enzyme intermediate and the expulsion of a 3'-OH DNA strand.</text>
</comment>
<dbReference type="InterPro" id="IPR023405">
    <property type="entry name" value="Topo_IA_core_domain"/>
</dbReference>
<keyword evidence="8 10" id="KW-0238">DNA-binding</keyword>
<dbReference type="SUPFAM" id="SSF56712">
    <property type="entry name" value="Prokaryotic type I DNA topoisomerase"/>
    <property type="match status" value="2"/>
</dbReference>
<dbReference type="GO" id="GO:0006281">
    <property type="term" value="P:DNA repair"/>
    <property type="evidence" value="ECO:0007669"/>
    <property type="project" value="TreeGrafter"/>
</dbReference>
<accession>A0A815TFP4</accession>
<dbReference type="Proteomes" id="UP000663891">
    <property type="component" value="Unassembled WGS sequence"/>
</dbReference>
<dbReference type="InterPro" id="IPR006171">
    <property type="entry name" value="TOPRIM_dom"/>
</dbReference>
<evidence type="ECO:0000256" key="6">
    <source>
        <dbReference type="ARBA" id="ARBA00022833"/>
    </source>
</evidence>
<feature type="region of interest" description="Disordered" evidence="11">
    <location>
        <begin position="572"/>
        <end position="598"/>
    </location>
</feature>
<dbReference type="InterPro" id="IPR023406">
    <property type="entry name" value="Topo_IA_AS"/>
</dbReference>
<feature type="non-terminal residue" evidence="14">
    <location>
        <position position="1200"/>
    </location>
</feature>
<dbReference type="Pfam" id="PF01751">
    <property type="entry name" value="Toprim"/>
    <property type="match status" value="2"/>
</dbReference>
<dbReference type="InterPro" id="IPR013826">
    <property type="entry name" value="Topo_IA_cen_sub3"/>
</dbReference>
<evidence type="ECO:0000256" key="11">
    <source>
        <dbReference type="SAM" id="MobiDB-lite"/>
    </source>
</evidence>
<feature type="domain" description="Toprim" evidence="12">
    <location>
        <begin position="1"/>
        <end position="119"/>
    </location>
</feature>
<feature type="region of interest" description="Disordered" evidence="11">
    <location>
        <begin position="341"/>
        <end position="364"/>
    </location>
</feature>
<feature type="region of interest" description="Disordered" evidence="11">
    <location>
        <begin position="940"/>
        <end position="963"/>
    </location>
</feature>
<comment type="catalytic activity">
    <reaction evidence="1 10">
        <text>ATP-independent breakage of single-stranded DNA, followed by passage and rejoining.</text>
        <dbReference type="EC" id="5.6.2.1"/>
    </reaction>
</comment>
<keyword evidence="7 10" id="KW-0799">Topoisomerase</keyword>
<dbReference type="FunFam" id="1.10.460.10:FF:000003">
    <property type="entry name" value="DNA topoisomerase"/>
    <property type="match status" value="2"/>
</dbReference>
<feature type="non-terminal residue" evidence="14">
    <location>
        <position position="1"/>
    </location>
</feature>
<dbReference type="PROSITE" id="PS52039">
    <property type="entry name" value="TOPO_IA_2"/>
    <property type="match status" value="2"/>
</dbReference>
<dbReference type="InterPro" id="IPR013497">
    <property type="entry name" value="Topo_IA_cen"/>
</dbReference>
<sequence>REGFSRYNKIYEFNYQLFNQPVQMIFTSVSGHIMNCDFTAAHNSWAGVDPVVLFDAKVQKKVTDRATDIEKTLKREVMKCQTLIIWTDCDREGENIGYEIIDLCRPLKAGLKIYRARFSEITYNSAARALSNLIQPDLRVSQAVDVRQELDLRIGAAFTRFQTLRLQRLFGFDSKQVISYGSCQFPTLGFIVERYLQRENFIREPFWKIAVEHQTENGEFCEFTWERNRLFEHQPCLMIYDMIMDEPLAKVMDIKSKNKSKWRPAALDTVEMEKLASRKLRMTGKKTMEIAEKLYMKGLISYPRTETNIFPSEINLNPLIQNQIGDQRWGAFAQRVLENGPHPRNGKNTDKAHPPIHPTRYPDGQLTEEENKLYELVVRHFLACVSKDAQGDETTIKIDIANEKFHASGLIIRERNYLDVYIYDKWSEKELPHYQLNQTFYPSKIEMVQGETTPPQLLTEADLISLMEKHGIGTDATHAEHISKIQERLYAKMNSERRFEPENLGLGLCEGYDKMGHALSKPYLRAELESQLKAICEGRADPAEVLRDQIDKYRQVFIVTAAQIQKLDDSMSKYFGAPGTNPPPPPPPRPPPSGPFGDRTNRFSRYNKIYEFNYQLFNQPVQMIFTSVSGHIMNCDFTAAHNSWAGVDPVVLFDAKVQKKVTDRATDIEKTLKREVMKCQTLIIWTDCDREGENIGYEIIDLCRPLKAGLKIYRARFSEITYNSAARALSNLIQPDQRVSQAVDVRQELDLRIGAAFTRFQTLRLQRLFGFDSKQVISYGSCQFPTLGFIVERYLQRENFIREPFWKIAVEHQTENGEFCEFTWERNRLFEHQPCLMIYDMIMDEPLAKVMDIKSKNKSKWRPAALDTVEMEKLASRKLRMTGKKTMEIAEKLYMKGLISYPRTETNIFPSEINLNPLIQNQIGDQRWGAFAQRVLENGPHPRNGKNTDKAHPPIHPTRYPDGQLTEEENKLYELVVRHFLACVSKDAQGDETTIKIDIANEKFHASGLIIRERNYLDVYIYDKWSEKELPHYQLNQTFYPSKIEMVQGETTPPQLLTEADLISLMEKHGIGTDATHAEHISKIQERLYAKMNSERRFEPENLGLGLCEGYDKMGHALSKPYLRAELESQLKAICEGRADPAEVLRDQIDKYRQVFIVTAAQIQKLDDSMSKYFGAPGTNPPPPPPPRPPPSGPFGDRTN</sequence>
<dbReference type="Gene3D" id="2.70.20.10">
    <property type="entry name" value="Topoisomerase I, domain 3"/>
    <property type="match status" value="2"/>
</dbReference>
<dbReference type="InterPro" id="IPR003601">
    <property type="entry name" value="Topo_IA_2"/>
</dbReference>
<evidence type="ECO:0000313" key="15">
    <source>
        <dbReference type="Proteomes" id="UP000663891"/>
    </source>
</evidence>
<keyword evidence="6" id="KW-0862">Zinc</keyword>
<keyword evidence="5" id="KW-0863">Zinc-finger</keyword>
<protein>
    <recommendedName>
        <fullName evidence="3 10">DNA topoisomerase</fullName>
        <ecNumber evidence="3 10">5.6.2.1</ecNumber>
    </recommendedName>
</protein>
<dbReference type="SMART" id="SM00493">
    <property type="entry name" value="TOPRIM"/>
    <property type="match status" value="2"/>
</dbReference>
<organism evidence="14 15">
    <name type="scientific">Adineta steineri</name>
    <dbReference type="NCBI Taxonomy" id="433720"/>
    <lineage>
        <taxon>Eukaryota</taxon>
        <taxon>Metazoa</taxon>
        <taxon>Spiralia</taxon>
        <taxon>Gnathifera</taxon>
        <taxon>Rotifera</taxon>
        <taxon>Eurotatoria</taxon>
        <taxon>Bdelloidea</taxon>
        <taxon>Adinetida</taxon>
        <taxon>Adinetidae</taxon>
        <taxon>Adineta</taxon>
    </lineage>
</organism>
<dbReference type="Gene3D" id="1.10.460.10">
    <property type="entry name" value="Topoisomerase I, domain 2"/>
    <property type="match status" value="2"/>
</dbReference>
<evidence type="ECO:0000259" key="12">
    <source>
        <dbReference type="PROSITE" id="PS50880"/>
    </source>
</evidence>
<proteinExistence type="inferred from homology"/>
<dbReference type="SMART" id="SM00436">
    <property type="entry name" value="TOP1Bc"/>
    <property type="match status" value="2"/>
</dbReference>
<dbReference type="FunFam" id="3.40.50.140:FF:000003">
    <property type="entry name" value="DNA topoisomerase"/>
    <property type="match status" value="2"/>
</dbReference>
<evidence type="ECO:0000256" key="8">
    <source>
        <dbReference type="ARBA" id="ARBA00023125"/>
    </source>
</evidence>
<dbReference type="OrthoDB" id="430051at2759"/>
<dbReference type="GO" id="GO:0008270">
    <property type="term" value="F:zinc ion binding"/>
    <property type="evidence" value="ECO:0007669"/>
    <property type="project" value="UniProtKB-KW"/>
</dbReference>
<feature type="domain" description="Topo IA-type catalytic" evidence="13">
    <location>
        <begin position="137"/>
        <end position="557"/>
    </location>
</feature>
<dbReference type="PROSITE" id="PS50880">
    <property type="entry name" value="TOPRIM"/>
    <property type="match status" value="2"/>
</dbReference>
<dbReference type="GO" id="GO:0006265">
    <property type="term" value="P:DNA topological change"/>
    <property type="evidence" value="ECO:0007669"/>
    <property type="project" value="InterPro"/>
</dbReference>
<feature type="domain" description="Topo IA-type catalytic" evidence="13">
    <location>
        <begin position="736"/>
        <end position="1156"/>
    </location>
</feature>
<dbReference type="PANTHER" id="PTHR11390:SF21">
    <property type="entry name" value="DNA TOPOISOMERASE 3-ALPHA"/>
    <property type="match status" value="1"/>
</dbReference>
<dbReference type="InterPro" id="IPR003602">
    <property type="entry name" value="Topo_IA_DNA-bd_dom"/>
</dbReference>
<evidence type="ECO:0000256" key="3">
    <source>
        <dbReference type="ARBA" id="ARBA00012891"/>
    </source>
</evidence>
<keyword evidence="4" id="KW-0479">Metal-binding</keyword>
<evidence type="ECO:0000256" key="5">
    <source>
        <dbReference type="ARBA" id="ARBA00022771"/>
    </source>
</evidence>
<dbReference type="CDD" id="cd00186">
    <property type="entry name" value="TOP1Ac"/>
    <property type="match status" value="2"/>
</dbReference>
<dbReference type="PANTHER" id="PTHR11390">
    <property type="entry name" value="PROKARYOTIC DNA TOPOISOMERASE"/>
    <property type="match status" value="1"/>
</dbReference>
<dbReference type="EMBL" id="CAJNON010002242">
    <property type="protein sequence ID" value="CAF1504644.1"/>
    <property type="molecule type" value="Genomic_DNA"/>
</dbReference>
<evidence type="ECO:0000256" key="7">
    <source>
        <dbReference type="ARBA" id="ARBA00023029"/>
    </source>
</evidence>
<dbReference type="GO" id="GO:0006310">
    <property type="term" value="P:DNA recombination"/>
    <property type="evidence" value="ECO:0007669"/>
    <property type="project" value="TreeGrafter"/>
</dbReference>
<dbReference type="Gene3D" id="3.40.50.140">
    <property type="match status" value="2"/>
</dbReference>
<evidence type="ECO:0000256" key="9">
    <source>
        <dbReference type="ARBA" id="ARBA00023235"/>
    </source>
</evidence>
<dbReference type="EC" id="5.6.2.1" evidence="3 10"/>
<dbReference type="CDD" id="cd03362">
    <property type="entry name" value="TOPRIM_TopoIA_TopoIII"/>
    <property type="match status" value="2"/>
</dbReference>
<dbReference type="Gene3D" id="1.10.290.10">
    <property type="entry name" value="Topoisomerase I, domain 4"/>
    <property type="match status" value="2"/>
</dbReference>
<comment type="similarity">
    <text evidence="2 10">Belongs to the type IA topoisomerase family.</text>
</comment>
<feature type="compositionally biased region" description="Pro residues" evidence="11">
    <location>
        <begin position="580"/>
        <end position="594"/>
    </location>
</feature>
<dbReference type="AlphaFoldDB" id="A0A815TFP4"/>
<feature type="compositionally biased region" description="Pro residues" evidence="11">
    <location>
        <begin position="1179"/>
        <end position="1193"/>
    </location>
</feature>
<dbReference type="GO" id="GO:0003677">
    <property type="term" value="F:DNA binding"/>
    <property type="evidence" value="ECO:0007669"/>
    <property type="project" value="UniProtKB-KW"/>
</dbReference>
<evidence type="ECO:0000256" key="2">
    <source>
        <dbReference type="ARBA" id="ARBA00009446"/>
    </source>
</evidence>
<comment type="caution">
    <text evidence="14">The sequence shown here is derived from an EMBL/GenBank/DDBJ whole genome shotgun (WGS) entry which is preliminary data.</text>
</comment>
<dbReference type="InterPro" id="IPR034144">
    <property type="entry name" value="TOPRIM_TopoIII"/>
</dbReference>
<dbReference type="GO" id="GO:0005634">
    <property type="term" value="C:nucleus"/>
    <property type="evidence" value="ECO:0007669"/>
    <property type="project" value="TreeGrafter"/>
</dbReference>
<evidence type="ECO:0000256" key="1">
    <source>
        <dbReference type="ARBA" id="ARBA00000213"/>
    </source>
</evidence>
<dbReference type="PROSITE" id="PS00396">
    <property type="entry name" value="TOPO_IA_1"/>
    <property type="match status" value="2"/>
</dbReference>
<evidence type="ECO:0000256" key="10">
    <source>
        <dbReference type="RuleBase" id="RU362092"/>
    </source>
</evidence>
<evidence type="ECO:0000256" key="4">
    <source>
        <dbReference type="ARBA" id="ARBA00022723"/>
    </source>
</evidence>
<reference evidence="14" key="1">
    <citation type="submission" date="2021-02" db="EMBL/GenBank/DDBJ databases">
        <authorList>
            <person name="Nowell W R."/>
        </authorList>
    </citation>
    <scope>NUCLEOTIDE SEQUENCE</scope>
</reference>
<dbReference type="SMART" id="SM00437">
    <property type="entry name" value="TOP1Ac"/>
    <property type="match status" value="2"/>
</dbReference>
<dbReference type="InterPro" id="IPR013824">
    <property type="entry name" value="Topo_IA_cen_sub1"/>
</dbReference>
<dbReference type="Pfam" id="PF01131">
    <property type="entry name" value="Topoisom_bac"/>
    <property type="match status" value="2"/>
</dbReference>
<gene>
    <name evidence="14" type="ORF">VCS650_LOCUS42439</name>
</gene>
<name>A0A815TFP4_9BILA</name>
<dbReference type="InterPro" id="IPR000380">
    <property type="entry name" value="Topo_IA"/>
</dbReference>
<dbReference type="GO" id="GO:0003917">
    <property type="term" value="F:DNA topoisomerase type I (single strand cut, ATP-independent) activity"/>
    <property type="evidence" value="ECO:0007669"/>
    <property type="project" value="UniProtKB-EC"/>
</dbReference>
<dbReference type="FunFam" id="1.10.290.10:FF:000001">
    <property type="entry name" value="DNA topoisomerase"/>
    <property type="match status" value="2"/>
</dbReference>